<dbReference type="FunFam" id="3.80.10.10:FF:000062">
    <property type="entry name" value="protein STRUBBELIG-RECEPTOR FAMILY 3"/>
    <property type="match status" value="1"/>
</dbReference>
<evidence type="ECO:0000256" key="5">
    <source>
        <dbReference type="ARBA" id="ARBA00022737"/>
    </source>
</evidence>
<evidence type="ECO:0000313" key="12">
    <source>
        <dbReference type="EMBL" id="KAK9131658.1"/>
    </source>
</evidence>
<dbReference type="InterPro" id="IPR032675">
    <property type="entry name" value="LRR_dom_sf"/>
</dbReference>
<accession>A0AAP0JEQ3</accession>
<feature type="transmembrane region" description="Helical" evidence="10">
    <location>
        <begin position="305"/>
        <end position="325"/>
    </location>
</feature>
<dbReference type="Gene3D" id="3.80.10.10">
    <property type="entry name" value="Ribonuclease Inhibitor"/>
    <property type="match status" value="1"/>
</dbReference>
<evidence type="ECO:0000256" key="4">
    <source>
        <dbReference type="ARBA" id="ARBA00022729"/>
    </source>
</evidence>
<sequence length="726" mass="78862">MGFLSWGAYCRGFVGSVLVFAATLSCGDTDVRDVYAINDLYYSLGFPPLSGWMLIGGDPCYEQWQGVYCVNTNITGIVLIGQNLTGELSNSLGNFTSLIKLDLSNNHIGGHIPSSLPTTTKQFFLSGNNFSGSIPDSFSSLTQLTDMSLSNNRLAGEIPDVFFTLSGLLTLDLSGNKLRGQLPPSLANLISLVTLNLQDNRISGFLDVLQDLPLRDLNIENNLFSGPIPLKMLSIPNFKKDGNPFNTTVIPPSVGSPAPSPAPLPGPPQSGGSSSGDSHGNPEHGPPMHGEPNPEKTRFFTIKRIVWIGVAGGLVFIIISFGIAFCVSKARNGAGTNKNTEKRENGASEGPKKNIHDGDSLLRPESHVVEVSGVTKVVRSNDDSGTDVRGMGSIAKQNHGVEKGMQRMGPPKSLEGRHSDASQPPMKALSRSASVKTFTIGSLQQLTNSFSEENLMGRGVFGSVYRAELPDGKLLAVKNLKSVAYMRQNNEQFLDLVSIISRLQHVNVLEFVGYCADHGQQLLVYEYCSNGTLHDAIHSDGLRNKLSWNDRVQVALGSARALEYLHEVCQPPTVHQSFRSTNILLDNKFTVRVSECGFATIMSSNSISQVSGKLSSYGYEAPEFEKGSYTFKSDIYSFGVVLLELLTGRKPYDRSKSLGEQFLAAWAVSQLHDINALSRMVDPSLHGAYPMKSVSRFADIISLCLQSEPEFRPPMSEIVQILSHMT</sequence>
<keyword evidence="8" id="KW-0675">Receptor</keyword>
<dbReference type="PANTHER" id="PTHR48007:SF22">
    <property type="entry name" value="PROTEIN STRUBBELIG-RECEPTOR FAMILY 3-LIKE ISOFORM X1"/>
    <property type="match status" value="1"/>
</dbReference>
<dbReference type="InterPro" id="IPR001611">
    <property type="entry name" value="Leu-rich_rpt"/>
</dbReference>
<dbReference type="SUPFAM" id="SSF52058">
    <property type="entry name" value="L domain-like"/>
    <property type="match status" value="1"/>
</dbReference>
<keyword evidence="13" id="KW-1185">Reference proteome</keyword>
<dbReference type="FunFam" id="1.10.510.10:FF:000095">
    <property type="entry name" value="protein STRUBBELIG-RECEPTOR FAMILY 8"/>
    <property type="match status" value="1"/>
</dbReference>
<evidence type="ECO:0000313" key="13">
    <source>
        <dbReference type="Proteomes" id="UP001419268"/>
    </source>
</evidence>
<gene>
    <name evidence="12" type="ORF">Scep_011186</name>
</gene>
<dbReference type="InterPro" id="IPR011009">
    <property type="entry name" value="Kinase-like_dom_sf"/>
</dbReference>
<reference evidence="12 13" key="1">
    <citation type="submission" date="2024-01" db="EMBL/GenBank/DDBJ databases">
        <title>Genome assemblies of Stephania.</title>
        <authorList>
            <person name="Yang L."/>
        </authorList>
    </citation>
    <scope>NUCLEOTIDE SEQUENCE [LARGE SCALE GENOMIC DNA]</scope>
    <source>
        <strain evidence="12">JXDWG</strain>
        <tissue evidence="12">Leaf</tissue>
    </source>
</reference>
<feature type="region of interest" description="Disordered" evidence="9">
    <location>
        <begin position="332"/>
        <end position="430"/>
    </location>
</feature>
<dbReference type="GO" id="GO:0005524">
    <property type="term" value="F:ATP binding"/>
    <property type="evidence" value="ECO:0007669"/>
    <property type="project" value="InterPro"/>
</dbReference>
<dbReference type="Gene3D" id="3.30.200.20">
    <property type="entry name" value="Phosphorylase Kinase, domain 1"/>
    <property type="match status" value="1"/>
</dbReference>
<keyword evidence="6 10" id="KW-1133">Transmembrane helix</keyword>
<organism evidence="12 13">
    <name type="scientific">Stephania cephalantha</name>
    <dbReference type="NCBI Taxonomy" id="152367"/>
    <lineage>
        <taxon>Eukaryota</taxon>
        <taxon>Viridiplantae</taxon>
        <taxon>Streptophyta</taxon>
        <taxon>Embryophyta</taxon>
        <taxon>Tracheophyta</taxon>
        <taxon>Spermatophyta</taxon>
        <taxon>Magnoliopsida</taxon>
        <taxon>Ranunculales</taxon>
        <taxon>Menispermaceae</taxon>
        <taxon>Menispermoideae</taxon>
        <taxon>Cissampelideae</taxon>
        <taxon>Stephania</taxon>
    </lineage>
</organism>
<dbReference type="SUPFAM" id="SSF56112">
    <property type="entry name" value="Protein kinase-like (PK-like)"/>
    <property type="match status" value="1"/>
</dbReference>
<evidence type="ECO:0000256" key="3">
    <source>
        <dbReference type="ARBA" id="ARBA00022692"/>
    </source>
</evidence>
<dbReference type="Gene3D" id="1.10.510.10">
    <property type="entry name" value="Transferase(Phosphotransferase) domain 1"/>
    <property type="match status" value="1"/>
</dbReference>
<feature type="compositionally biased region" description="Low complexity" evidence="9">
    <location>
        <begin position="270"/>
        <end position="279"/>
    </location>
</feature>
<dbReference type="EMBL" id="JBBNAG010000005">
    <property type="protein sequence ID" value="KAK9131658.1"/>
    <property type="molecule type" value="Genomic_DNA"/>
</dbReference>
<evidence type="ECO:0000256" key="1">
    <source>
        <dbReference type="ARBA" id="ARBA00004370"/>
    </source>
</evidence>
<dbReference type="InterPro" id="IPR001245">
    <property type="entry name" value="Ser-Thr/Tyr_kinase_cat_dom"/>
</dbReference>
<keyword evidence="3 10" id="KW-0812">Transmembrane</keyword>
<feature type="domain" description="Protein kinase" evidence="11">
    <location>
        <begin position="450"/>
        <end position="726"/>
    </location>
</feature>
<feature type="compositionally biased region" description="Basic and acidic residues" evidence="9">
    <location>
        <begin position="339"/>
        <end position="368"/>
    </location>
</feature>
<evidence type="ECO:0000256" key="7">
    <source>
        <dbReference type="ARBA" id="ARBA00023136"/>
    </source>
</evidence>
<dbReference type="PROSITE" id="PS51450">
    <property type="entry name" value="LRR"/>
    <property type="match status" value="1"/>
</dbReference>
<dbReference type="FunFam" id="3.30.200.20:FF:000125">
    <property type="entry name" value="Protein STRUBBELIG-RECEPTOR FAMILY 8"/>
    <property type="match status" value="1"/>
</dbReference>
<dbReference type="GO" id="GO:0004672">
    <property type="term" value="F:protein kinase activity"/>
    <property type="evidence" value="ECO:0007669"/>
    <property type="project" value="InterPro"/>
</dbReference>
<dbReference type="PANTHER" id="PTHR48007">
    <property type="entry name" value="LEUCINE-RICH REPEAT RECEPTOR-LIKE PROTEIN KINASE PXC1"/>
    <property type="match status" value="1"/>
</dbReference>
<evidence type="ECO:0000259" key="11">
    <source>
        <dbReference type="PROSITE" id="PS50011"/>
    </source>
</evidence>
<keyword evidence="5" id="KW-0677">Repeat</keyword>
<evidence type="ECO:0000256" key="8">
    <source>
        <dbReference type="ARBA" id="ARBA00023170"/>
    </source>
</evidence>
<feature type="region of interest" description="Disordered" evidence="9">
    <location>
        <begin position="246"/>
        <end position="295"/>
    </location>
</feature>
<dbReference type="Proteomes" id="UP001419268">
    <property type="component" value="Unassembled WGS sequence"/>
</dbReference>
<dbReference type="GO" id="GO:0016020">
    <property type="term" value="C:membrane"/>
    <property type="evidence" value="ECO:0007669"/>
    <property type="project" value="UniProtKB-SubCell"/>
</dbReference>
<proteinExistence type="predicted"/>
<dbReference type="InterPro" id="IPR000719">
    <property type="entry name" value="Prot_kinase_dom"/>
</dbReference>
<dbReference type="Pfam" id="PF13855">
    <property type="entry name" value="LRR_8"/>
    <property type="match status" value="1"/>
</dbReference>
<dbReference type="PROSITE" id="PS50011">
    <property type="entry name" value="PROTEIN_KINASE_DOM"/>
    <property type="match status" value="1"/>
</dbReference>
<evidence type="ECO:0000256" key="9">
    <source>
        <dbReference type="SAM" id="MobiDB-lite"/>
    </source>
</evidence>
<feature type="compositionally biased region" description="Pro residues" evidence="9">
    <location>
        <begin position="258"/>
        <end position="268"/>
    </location>
</feature>
<comment type="subcellular location">
    <subcellularLocation>
        <location evidence="1">Membrane</location>
    </subcellularLocation>
</comment>
<comment type="caution">
    <text evidence="12">The sequence shown here is derived from an EMBL/GenBank/DDBJ whole genome shotgun (WGS) entry which is preliminary data.</text>
</comment>
<keyword evidence="2" id="KW-0433">Leucine-rich repeat</keyword>
<dbReference type="Pfam" id="PF00560">
    <property type="entry name" value="LRR_1"/>
    <property type="match status" value="1"/>
</dbReference>
<keyword evidence="7 10" id="KW-0472">Membrane</keyword>
<dbReference type="AlphaFoldDB" id="A0AAP0JEQ3"/>
<name>A0AAP0JEQ3_9MAGN</name>
<keyword evidence="4" id="KW-0732">Signal</keyword>
<dbReference type="Pfam" id="PF07714">
    <property type="entry name" value="PK_Tyr_Ser-Thr"/>
    <property type="match status" value="1"/>
</dbReference>
<dbReference type="InterPro" id="IPR046959">
    <property type="entry name" value="PRK1-6/SRF4-like"/>
</dbReference>
<evidence type="ECO:0000256" key="10">
    <source>
        <dbReference type="SAM" id="Phobius"/>
    </source>
</evidence>
<evidence type="ECO:0000256" key="2">
    <source>
        <dbReference type="ARBA" id="ARBA00022614"/>
    </source>
</evidence>
<evidence type="ECO:0000256" key="6">
    <source>
        <dbReference type="ARBA" id="ARBA00022989"/>
    </source>
</evidence>
<protein>
    <recommendedName>
        <fullName evidence="11">Protein kinase domain-containing protein</fullName>
    </recommendedName>
</protein>